<dbReference type="Gene3D" id="1.10.10.2520">
    <property type="entry name" value="Cell wall hydrolase SleB, domain 1"/>
    <property type="match status" value="1"/>
</dbReference>
<dbReference type="InterPro" id="IPR042047">
    <property type="entry name" value="SleB_dom1"/>
</dbReference>
<keyword evidence="2" id="KW-0378">Hydrolase</keyword>
<sequence length="244" mass="28219">MIKRISTLLIILCLILSITVYARVPNGVNIENFDANVNYMTEMYECAKLNTDHSLIVGAIYEQQRNLKIDFLNLNEYEKTDFFNEKNTGEQILTHIENYLNVTQDNFNYEDYYTINDVNMLAKVAYCESRGIKSKTEIACVMWVILNRVDNSNFPNTISGVILQPNQFAYSANVPTVSDYGYDLKVLATDVLNNWAKEKAGRTDYVRCLPKEYLYYGGDGIHNYFRTSYTGGVRWDYSWGYPYG</sequence>
<dbReference type="Pfam" id="PF07486">
    <property type="entry name" value="Hydrolase_2"/>
    <property type="match status" value="1"/>
</dbReference>
<name>A0A8S5M6Q9_9CAUD</name>
<organism evidence="2">
    <name type="scientific">Siphoviridae sp. ct73V17</name>
    <dbReference type="NCBI Taxonomy" id="2826302"/>
    <lineage>
        <taxon>Viruses</taxon>
        <taxon>Duplodnaviria</taxon>
        <taxon>Heunggongvirae</taxon>
        <taxon>Uroviricota</taxon>
        <taxon>Caudoviricetes</taxon>
    </lineage>
</organism>
<proteinExistence type="predicted"/>
<protein>
    <submittedName>
        <fullName evidence="2">Cell Wall Hydrolase</fullName>
    </submittedName>
</protein>
<reference evidence="2" key="1">
    <citation type="journal article" date="2021" name="Proc. Natl. Acad. Sci. U.S.A.">
        <title>A Catalog of Tens of Thousands of Viruses from Human Metagenomes Reveals Hidden Associations with Chronic Diseases.</title>
        <authorList>
            <person name="Tisza M.J."/>
            <person name="Buck C.B."/>
        </authorList>
    </citation>
    <scope>NUCLEOTIDE SEQUENCE</scope>
    <source>
        <strain evidence="2">Ct73V17</strain>
    </source>
</reference>
<dbReference type="InterPro" id="IPR011105">
    <property type="entry name" value="Cell_wall_hydrolase_SleB"/>
</dbReference>
<evidence type="ECO:0000259" key="1">
    <source>
        <dbReference type="Pfam" id="PF07486"/>
    </source>
</evidence>
<dbReference type="EMBL" id="BK014835">
    <property type="protein sequence ID" value="DAD77840.1"/>
    <property type="molecule type" value="Genomic_DNA"/>
</dbReference>
<accession>A0A8S5M6Q9</accession>
<feature type="domain" description="Cell wall hydrolase SleB" evidence="1">
    <location>
        <begin position="139"/>
        <end position="202"/>
    </location>
</feature>
<evidence type="ECO:0000313" key="2">
    <source>
        <dbReference type="EMBL" id="DAD77840.1"/>
    </source>
</evidence>
<dbReference type="GO" id="GO:0016787">
    <property type="term" value="F:hydrolase activity"/>
    <property type="evidence" value="ECO:0007669"/>
    <property type="project" value="UniProtKB-KW"/>
</dbReference>